<dbReference type="EMBL" id="QWVT01000040">
    <property type="protein sequence ID" value="RID82251.1"/>
    <property type="molecule type" value="Genomic_DNA"/>
</dbReference>
<keyword evidence="2" id="KW-0808">Transferase</keyword>
<dbReference type="PANTHER" id="PTHR43233:SF1">
    <property type="entry name" value="FAMILY N-ACETYLTRANSFERASE, PUTATIVE (AFU_ORTHOLOGUE AFUA_6G03350)-RELATED"/>
    <property type="match status" value="1"/>
</dbReference>
<dbReference type="InterPro" id="IPR000182">
    <property type="entry name" value="GNAT_dom"/>
</dbReference>
<dbReference type="InterPro" id="IPR016181">
    <property type="entry name" value="Acyl_CoA_acyltransferase"/>
</dbReference>
<dbReference type="PROSITE" id="PS51186">
    <property type="entry name" value="GNAT"/>
    <property type="match status" value="1"/>
</dbReference>
<dbReference type="PANTHER" id="PTHR43233">
    <property type="entry name" value="FAMILY N-ACETYLTRANSFERASE, PUTATIVE (AFU_ORTHOLOGUE AFUA_6G03350)-RELATED"/>
    <property type="match status" value="1"/>
</dbReference>
<evidence type="ECO:0000313" key="2">
    <source>
        <dbReference type="EMBL" id="RID82251.1"/>
    </source>
</evidence>
<name>A0A398AXG4_9BACI</name>
<dbReference type="SUPFAM" id="SSF55729">
    <property type="entry name" value="Acyl-CoA N-acyltransferases (Nat)"/>
    <property type="match status" value="1"/>
</dbReference>
<gene>
    <name evidence="2" type="ORF">D1970_19670</name>
</gene>
<dbReference type="CDD" id="cd04301">
    <property type="entry name" value="NAT_SF"/>
    <property type="match status" value="1"/>
</dbReference>
<protein>
    <submittedName>
        <fullName evidence="2">N-acetyltransferase</fullName>
    </submittedName>
</protein>
<accession>A0A398AXG4</accession>
<dbReference type="OrthoDB" id="9775804at2"/>
<reference evidence="2 3" key="1">
    <citation type="submission" date="2018-08" db="EMBL/GenBank/DDBJ databases">
        <title>Bacillus jemisoniae sp. nov., Bacillus chryseoplanitiae sp. nov., Bacillus resnikiae sp. nov., and Bacillus frankliniae sp. nov., isolated from Viking spacecraft and associated surfaces.</title>
        <authorList>
            <person name="Seuylemezian A."/>
            <person name="Vaishampayan P."/>
        </authorList>
    </citation>
    <scope>NUCLEOTIDE SEQUENCE [LARGE SCALE GENOMIC DNA]</scope>
    <source>
        <strain evidence="2 3">JJ-247</strain>
    </source>
</reference>
<dbReference type="Gene3D" id="3.40.630.30">
    <property type="match status" value="1"/>
</dbReference>
<evidence type="ECO:0000259" key="1">
    <source>
        <dbReference type="PROSITE" id="PS51186"/>
    </source>
</evidence>
<dbReference type="GO" id="GO:0016747">
    <property type="term" value="F:acyltransferase activity, transferring groups other than amino-acyl groups"/>
    <property type="evidence" value="ECO:0007669"/>
    <property type="project" value="InterPro"/>
</dbReference>
<dbReference type="RefSeq" id="WP_119114558.1">
    <property type="nucleotide sequence ID" value="NZ_CBCSEO010000018.1"/>
</dbReference>
<dbReference type="Proteomes" id="UP000265816">
    <property type="component" value="Unassembled WGS sequence"/>
</dbReference>
<dbReference type="AlphaFoldDB" id="A0A398AXG4"/>
<proteinExistence type="predicted"/>
<sequence length="139" mass="15524">MNPVKKPFRISFEKLSPEDYVSIRLEAGLSAKSVEAAAIGLKNSIHSVSVYQDAVLIGFGRIIGDGALFYQIVDIAVKPAWQGKGIGKEIMQQLMDYLERNTLPGAYVSLIADNPANRLYEKFGFKYTMPQSHGMYKKY</sequence>
<feature type="domain" description="N-acetyltransferase" evidence="1">
    <location>
        <begin position="10"/>
        <end position="139"/>
    </location>
</feature>
<comment type="caution">
    <text evidence="2">The sequence shown here is derived from an EMBL/GenBank/DDBJ whole genome shotgun (WGS) entry which is preliminary data.</text>
</comment>
<organism evidence="2 3">
    <name type="scientific">Mesobacillus zeae</name>
    <dbReference type="NCBI Taxonomy" id="1917180"/>
    <lineage>
        <taxon>Bacteria</taxon>
        <taxon>Bacillati</taxon>
        <taxon>Bacillota</taxon>
        <taxon>Bacilli</taxon>
        <taxon>Bacillales</taxon>
        <taxon>Bacillaceae</taxon>
        <taxon>Mesobacillus</taxon>
    </lineage>
</organism>
<evidence type="ECO:0000313" key="3">
    <source>
        <dbReference type="Proteomes" id="UP000265816"/>
    </source>
</evidence>
<dbReference type="Pfam" id="PF00583">
    <property type="entry name" value="Acetyltransf_1"/>
    <property type="match status" value="1"/>
</dbReference>
<keyword evidence="3" id="KW-1185">Reference proteome</keyword>
<dbReference type="InterPro" id="IPR053144">
    <property type="entry name" value="Acetyltransferase_Butenolide"/>
</dbReference>